<dbReference type="AlphaFoldDB" id="A0A6P1BS52"/>
<proteinExistence type="predicted"/>
<dbReference type="Pfam" id="PF13531">
    <property type="entry name" value="SBP_bac_11"/>
    <property type="match status" value="1"/>
</dbReference>
<comment type="caution">
    <text evidence="1">The sequence shown here is derived from an EMBL/GenBank/DDBJ whole genome shotgun (WGS) entry which is preliminary data.</text>
</comment>
<dbReference type="Proteomes" id="UP000468531">
    <property type="component" value="Unassembled WGS sequence"/>
</dbReference>
<sequence>MTATVTGISSMAPRQILTELSRAYQATTGQLASIESVGGVDAAKRVRAGEPFDIVVLADEAMKQLEADGLLKPGSCAGFAKSAASGSNLRGFR</sequence>
<gene>
    <name evidence="1" type="ORF">FNJ47_32410</name>
</gene>
<evidence type="ECO:0000313" key="2">
    <source>
        <dbReference type="Proteomes" id="UP000468531"/>
    </source>
</evidence>
<accession>A0A6P1BS52</accession>
<dbReference type="Gene3D" id="3.40.190.10">
    <property type="entry name" value="Periplasmic binding protein-like II"/>
    <property type="match status" value="1"/>
</dbReference>
<organism evidence="1 2">
    <name type="scientific">Bradyrhizobium uaiense</name>
    <dbReference type="NCBI Taxonomy" id="2594946"/>
    <lineage>
        <taxon>Bacteria</taxon>
        <taxon>Pseudomonadati</taxon>
        <taxon>Pseudomonadota</taxon>
        <taxon>Alphaproteobacteria</taxon>
        <taxon>Hyphomicrobiales</taxon>
        <taxon>Nitrobacteraceae</taxon>
        <taxon>Bradyrhizobium</taxon>
    </lineage>
</organism>
<dbReference type="EMBL" id="VKHP01000175">
    <property type="protein sequence ID" value="NEV00392.1"/>
    <property type="molecule type" value="Genomic_DNA"/>
</dbReference>
<dbReference type="SUPFAM" id="SSF53850">
    <property type="entry name" value="Periplasmic binding protein-like II"/>
    <property type="match status" value="1"/>
</dbReference>
<reference evidence="1 2" key="1">
    <citation type="journal article" date="2020" name="Arch. Microbiol.">
        <title>Bradyrhizobium uaiense sp. nov., a new highly efficient cowpea symbiont.</title>
        <authorList>
            <person name="Cabral Michel D."/>
            <person name="Azarias Guimaraes A."/>
            <person name="Martins da Costa E."/>
            <person name="Soares de Carvalho T."/>
            <person name="Balsanelli E."/>
            <person name="Willems A."/>
            <person name="Maltempi de Souza E."/>
            <person name="de Souza Moreira F.M."/>
        </authorList>
    </citation>
    <scope>NUCLEOTIDE SEQUENCE [LARGE SCALE GENOMIC DNA]</scope>
    <source>
        <strain evidence="1 2">UFLA 03-164</strain>
    </source>
</reference>
<keyword evidence="2" id="KW-1185">Reference proteome</keyword>
<dbReference type="RefSeq" id="WP_163159953.1">
    <property type="nucleotide sequence ID" value="NZ_VKHP01000175.1"/>
</dbReference>
<evidence type="ECO:0000313" key="1">
    <source>
        <dbReference type="EMBL" id="NEV00392.1"/>
    </source>
</evidence>
<protein>
    <submittedName>
        <fullName evidence="1">ABC transporter substrate-binding protein</fullName>
    </submittedName>
</protein>
<name>A0A6P1BS52_9BRAD</name>